<keyword evidence="2" id="KW-0472">Membrane</keyword>
<dbReference type="OrthoDB" id="364779at2759"/>
<dbReference type="AlphaFoldDB" id="A0A8X8A297"/>
<evidence type="ECO:0000256" key="1">
    <source>
        <dbReference type="ARBA" id="ARBA00007558"/>
    </source>
</evidence>
<dbReference type="GO" id="GO:0010224">
    <property type="term" value="P:response to UV-B"/>
    <property type="evidence" value="ECO:0007669"/>
    <property type="project" value="TreeGrafter"/>
</dbReference>
<dbReference type="InterPro" id="IPR006968">
    <property type="entry name" value="RUS_fam"/>
</dbReference>
<dbReference type="PANTHER" id="PTHR12770">
    <property type="entry name" value="RUS1 FAMILY PROTEIN C16ORF58"/>
    <property type="match status" value="1"/>
</dbReference>
<organism evidence="4 5">
    <name type="scientific">Populus tomentosa</name>
    <name type="common">Chinese white poplar</name>
    <dbReference type="NCBI Taxonomy" id="118781"/>
    <lineage>
        <taxon>Eukaryota</taxon>
        <taxon>Viridiplantae</taxon>
        <taxon>Streptophyta</taxon>
        <taxon>Embryophyta</taxon>
        <taxon>Tracheophyta</taxon>
        <taxon>Spermatophyta</taxon>
        <taxon>Magnoliopsida</taxon>
        <taxon>eudicotyledons</taxon>
        <taxon>Gunneridae</taxon>
        <taxon>Pentapetalae</taxon>
        <taxon>rosids</taxon>
        <taxon>fabids</taxon>
        <taxon>Malpighiales</taxon>
        <taxon>Salicaceae</taxon>
        <taxon>Saliceae</taxon>
        <taxon>Populus</taxon>
    </lineage>
</organism>
<comment type="caution">
    <text evidence="4">The sequence shown here is derived from an EMBL/GenBank/DDBJ whole genome shotgun (WGS) entry which is preliminary data.</text>
</comment>
<feature type="transmembrane region" description="Helical" evidence="2">
    <location>
        <begin position="137"/>
        <end position="163"/>
    </location>
</feature>
<sequence>MESIAHVNGGNFLTGGQPTTCFLLQLGGAPTFICVVLAASFNPDWFPLNQTRNIRGSNWARLVPDFSKDEFVVSPTSPSSSLFFVKELWSQCTALFVRLMLPQGFPQSVTFDYLDYSLCEPSKALQAKLVVSLPPRYLSIILVIHLLLLLAATRSCFYAGFAAQRNFAEVIAKGEAQGMVSNFIGIMLGIALACTGSSTSLALASFSLVRTSSGARYAASDIEQRLHLGSKLSDVVNNKNDVLALFNLYRDEGYILTEHGDDYVNQGVLKEVLHNMTCSSHCSKLIIYTGWREMLELKHEASLLTADLGGGYESLWNMLNGNSTM</sequence>
<dbReference type="Pfam" id="PF04884">
    <property type="entry name" value="UVB_sens_prot"/>
    <property type="match status" value="1"/>
</dbReference>
<name>A0A8X8A297_POPTO</name>
<evidence type="ECO:0000256" key="2">
    <source>
        <dbReference type="SAM" id="Phobius"/>
    </source>
</evidence>
<gene>
    <name evidence="4" type="ORF">POTOM_013229</name>
</gene>
<evidence type="ECO:0000313" key="4">
    <source>
        <dbReference type="EMBL" id="KAG6780374.1"/>
    </source>
</evidence>
<comment type="similarity">
    <text evidence="1">Belongs to the RUS1 family.</text>
</comment>
<dbReference type="GO" id="GO:0009941">
    <property type="term" value="C:chloroplast envelope"/>
    <property type="evidence" value="ECO:0007669"/>
    <property type="project" value="TreeGrafter"/>
</dbReference>
<protein>
    <recommendedName>
        <fullName evidence="3">Protein root UVB sensitive/RUS domain-containing protein</fullName>
    </recommendedName>
</protein>
<dbReference type="Proteomes" id="UP000886885">
    <property type="component" value="Chromosome 3D"/>
</dbReference>
<keyword evidence="2" id="KW-1133">Transmembrane helix</keyword>
<dbReference type="InterPro" id="IPR054549">
    <property type="entry name" value="UVB_sens_RUS_dom"/>
</dbReference>
<feature type="transmembrane region" description="Helical" evidence="2">
    <location>
        <begin position="22"/>
        <end position="42"/>
    </location>
</feature>
<feature type="domain" description="Protein root UVB sensitive/RUS" evidence="3">
    <location>
        <begin position="149"/>
        <end position="208"/>
    </location>
</feature>
<keyword evidence="2" id="KW-0812">Transmembrane</keyword>
<keyword evidence="5" id="KW-1185">Reference proteome</keyword>
<evidence type="ECO:0000259" key="3">
    <source>
        <dbReference type="Pfam" id="PF04884"/>
    </source>
</evidence>
<reference evidence="4" key="1">
    <citation type="journal article" date="2020" name="bioRxiv">
        <title>Hybrid origin of Populus tomentosa Carr. identified through genome sequencing and phylogenomic analysis.</title>
        <authorList>
            <person name="An X."/>
            <person name="Gao K."/>
            <person name="Chen Z."/>
            <person name="Li J."/>
            <person name="Yang X."/>
            <person name="Yang X."/>
            <person name="Zhou J."/>
            <person name="Guo T."/>
            <person name="Zhao T."/>
            <person name="Huang S."/>
            <person name="Miao D."/>
            <person name="Khan W.U."/>
            <person name="Rao P."/>
            <person name="Ye M."/>
            <person name="Lei B."/>
            <person name="Liao W."/>
            <person name="Wang J."/>
            <person name="Ji L."/>
            <person name="Li Y."/>
            <person name="Guo B."/>
            <person name="Mustafa N.S."/>
            <person name="Li S."/>
            <person name="Yun Q."/>
            <person name="Keller S.R."/>
            <person name="Mao J."/>
            <person name="Zhang R."/>
            <person name="Strauss S.H."/>
        </authorList>
    </citation>
    <scope>NUCLEOTIDE SEQUENCE</scope>
    <source>
        <strain evidence="4">GM15</strain>
        <tissue evidence="4">Leaf</tissue>
    </source>
</reference>
<evidence type="ECO:0000313" key="5">
    <source>
        <dbReference type="Proteomes" id="UP000886885"/>
    </source>
</evidence>
<dbReference type="GO" id="GO:0032502">
    <property type="term" value="P:developmental process"/>
    <property type="evidence" value="ECO:0007669"/>
    <property type="project" value="TreeGrafter"/>
</dbReference>
<proteinExistence type="inferred from homology"/>
<accession>A0A8X8A297</accession>
<feature type="transmembrane region" description="Helical" evidence="2">
    <location>
        <begin position="183"/>
        <end position="209"/>
    </location>
</feature>
<dbReference type="PANTHER" id="PTHR12770:SF22">
    <property type="entry name" value="PROTEIN ROOT UVB SENSITIVE 1, CHLOROPLASTIC"/>
    <property type="match status" value="1"/>
</dbReference>
<dbReference type="EMBL" id="JAAWWB010000006">
    <property type="protein sequence ID" value="KAG6780374.1"/>
    <property type="molecule type" value="Genomic_DNA"/>
</dbReference>